<sequence length="752" mass="84206">MAMKRHLTLTLREWQHHPITALGYCPPRREFLLGFEDGAIRWCDLENGKLSTCATEHHGMVTHFLYWPQPRLVLSSSIDGTLVVWTSGATILDRIQLGRPIFSISINVQRHMLVCGFKGQLIVFPLDERKVSGHVIDRAKGSSNHSHTDIVSQISCQDHHIYTTGYDKKLMVFDSYLNHDKQVLRVVHCNPRAHTAGITHLLIVRDSESTRILTGSFDKTVGVWSQDAQLIYRITHFTGIITGLCYVPSVGTVWIASTNALPTLYDPRAGEIVSDFVDTFQDAAEGLALQRLLCPPEASHVVGINRQHQVFIWKYNCMGCVTILAGTHPIECLSYTAKIPLLLFSGHSNGMVQKWERNHLSTFLYSNESVHTSDMRPERCDPWIRKRAQQPSVRPGILRANTPSRRTSTPRRRANTPGKRPNTACTLVTQQSVRQTQRKGAMFTRSLFVEDLDILVMSAEDGDIYIWEFDDSITGSDSNHTDNQDKNKCLLPRGSISETPPPEHEKDTAINKREAGLICKKLLCGHSQTVSGLALVGLESGYGTVYLLSGGWDCRLCLWDLGSCTLKDTFSNSEEDRWSEAKEVACEGSILDLAYSPERRLFAYSSSDGQVYIRHFGQVSSEMTLVGVLQGHEADVTAILWHSRRDAWISGSEDGTIRIWDGNSSQCHRILNTKGAVTCLCIDQVNGSIIAGVHDTIRVYDAESLLQVQTNLGHKDCVQSVIHIPELKQYASASWDCTIRLWNAYNCPPPKP</sequence>
<dbReference type="InterPro" id="IPR015943">
    <property type="entry name" value="WD40/YVTN_repeat-like_dom_sf"/>
</dbReference>
<feature type="repeat" description="WD" evidence="3">
    <location>
        <begin position="54"/>
        <end position="85"/>
    </location>
</feature>
<dbReference type="SUPFAM" id="SSF50969">
    <property type="entry name" value="YVTN repeat-like/Quinoprotein amine dehydrogenase"/>
    <property type="match status" value="1"/>
</dbReference>
<dbReference type="GO" id="GO:0005730">
    <property type="term" value="C:nucleolus"/>
    <property type="evidence" value="ECO:0007669"/>
    <property type="project" value="UniProtKB-SubCell"/>
</dbReference>
<evidence type="ECO:0000313" key="6">
    <source>
        <dbReference type="Proteomes" id="UP001066276"/>
    </source>
</evidence>
<keyword evidence="1 3" id="KW-0853">WD repeat</keyword>
<dbReference type="PANTHER" id="PTHR19848:SF8">
    <property type="entry name" value="F-BOX AND WD REPEAT DOMAIN CONTAINING 7"/>
    <property type="match status" value="1"/>
</dbReference>
<dbReference type="InterPro" id="IPR011047">
    <property type="entry name" value="Quinoprotein_ADH-like_sf"/>
</dbReference>
<dbReference type="Pfam" id="PF00400">
    <property type="entry name" value="WD40"/>
    <property type="match status" value="5"/>
</dbReference>
<dbReference type="Gene3D" id="2.130.10.10">
    <property type="entry name" value="YVTN repeat-like/Quinoprotein amine dehydrogenase"/>
    <property type="match status" value="4"/>
</dbReference>
<evidence type="ECO:0000256" key="3">
    <source>
        <dbReference type="PROSITE-ProRule" id="PRU00221"/>
    </source>
</evidence>
<dbReference type="InterPro" id="IPR020472">
    <property type="entry name" value="WD40_PAC1"/>
</dbReference>
<feature type="region of interest" description="Disordered" evidence="4">
    <location>
        <begin position="476"/>
        <end position="508"/>
    </location>
</feature>
<feature type="repeat" description="WD" evidence="3">
    <location>
        <begin position="629"/>
        <end position="670"/>
    </location>
</feature>
<dbReference type="InterPro" id="IPR001680">
    <property type="entry name" value="WD40_rpt"/>
</dbReference>
<dbReference type="PANTHER" id="PTHR19848">
    <property type="entry name" value="WD40 REPEAT PROTEIN"/>
    <property type="match status" value="1"/>
</dbReference>
<evidence type="ECO:0000256" key="4">
    <source>
        <dbReference type="SAM" id="MobiDB-lite"/>
    </source>
</evidence>
<dbReference type="AlphaFoldDB" id="A0AAV7PE06"/>
<evidence type="ECO:0000256" key="2">
    <source>
        <dbReference type="ARBA" id="ARBA00022737"/>
    </source>
</evidence>
<keyword evidence="6" id="KW-1185">Reference proteome</keyword>
<evidence type="ECO:0000256" key="1">
    <source>
        <dbReference type="ARBA" id="ARBA00022574"/>
    </source>
</evidence>
<evidence type="ECO:0000313" key="5">
    <source>
        <dbReference type="EMBL" id="KAJ1126345.1"/>
    </source>
</evidence>
<feature type="repeat" description="WD" evidence="3">
    <location>
        <begin position="711"/>
        <end position="743"/>
    </location>
</feature>
<dbReference type="InterPro" id="IPR036322">
    <property type="entry name" value="WD40_repeat_dom_sf"/>
</dbReference>
<gene>
    <name evidence="5" type="ORF">NDU88_004753</name>
</gene>
<organism evidence="5 6">
    <name type="scientific">Pleurodeles waltl</name>
    <name type="common">Iberian ribbed newt</name>
    <dbReference type="NCBI Taxonomy" id="8319"/>
    <lineage>
        <taxon>Eukaryota</taxon>
        <taxon>Metazoa</taxon>
        <taxon>Chordata</taxon>
        <taxon>Craniata</taxon>
        <taxon>Vertebrata</taxon>
        <taxon>Euteleostomi</taxon>
        <taxon>Amphibia</taxon>
        <taxon>Batrachia</taxon>
        <taxon>Caudata</taxon>
        <taxon>Salamandroidea</taxon>
        <taxon>Salamandridae</taxon>
        <taxon>Pleurodelinae</taxon>
        <taxon>Pleurodeles</taxon>
    </lineage>
</organism>
<proteinExistence type="predicted"/>
<feature type="region of interest" description="Disordered" evidence="4">
    <location>
        <begin position="391"/>
        <end position="423"/>
    </location>
</feature>
<dbReference type="PROSITE" id="PS50082">
    <property type="entry name" value="WD_REPEATS_2"/>
    <property type="match status" value="3"/>
</dbReference>
<dbReference type="SUPFAM" id="SSF50978">
    <property type="entry name" value="WD40 repeat-like"/>
    <property type="match status" value="1"/>
</dbReference>
<feature type="compositionally biased region" description="Basic and acidic residues" evidence="4">
    <location>
        <begin position="479"/>
        <end position="488"/>
    </location>
</feature>
<protein>
    <submittedName>
        <fullName evidence="5">Uncharacterized protein</fullName>
    </submittedName>
</protein>
<dbReference type="SUPFAM" id="SSF50998">
    <property type="entry name" value="Quinoprotein alcohol dehydrogenase-like"/>
    <property type="match status" value="1"/>
</dbReference>
<reference evidence="5" key="1">
    <citation type="journal article" date="2022" name="bioRxiv">
        <title>Sequencing and chromosome-scale assembly of the giantPleurodeles waltlgenome.</title>
        <authorList>
            <person name="Brown T."/>
            <person name="Elewa A."/>
            <person name="Iarovenko S."/>
            <person name="Subramanian E."/>
            <person name="Araus A.J."/>
            <person name="Petzold A."/>
            <person name="Susuki M."/>
            <person name="Suzuki K.-i.T."/>
            <person name="Hayashi T."/>
            <person name="Toyoda A."/>
            <person name="Oliveira C."/>
            <person name="Osipova E."/>
            <person name="Leigh N.D."/>
            <person name="Simon A."/>
            <person name="Yun M.H."/>
        </authorList>
    </citation>
    <scope>NUCLEOTIDE SEQUENCE</scope>
    <source>
        <strain evidence="5">20211129_DDA</strain>
        <tissue evidence="5">Liver</tissue>
    </source>
</reference>
<dbReference type="PRINTS" id="PR00320">
    <property type="entry name" value="GPROTEINBRPT"/>
</dbReference>
<keyword evidence="2" id="KW-0677">Repeat</keyword>
<dbReference type="PROSITE" id="PS50294">
    <property type="entry name" value="WD_REPEATS_REGION"/>
    <property type="match status" value="1"/>
</dbReference>
<name>A0AAV7PE06_PLEWA</name>
<dbReference type="GO" id="GO:0000027">
    <property type="term" value="P:ribosomal large subunit assembly"/>
    <property type="evidence" value="ECO:0007669"/>
    <property type="project" value="TreeGrafter"/>
</dbReference>
<accession>A0AAV7PE06</accession>
<comment type="caution">
    <text evidence="5">The sequence shown here is derived from an EMBL/GenBank/DDBJ whole genome shotgun (WGS) entry which is preliminary data.</text>
</comment>
<dbReference type="SMART" id="SM00320">
    <property type="entry name" value="WD40"/>
    <property type="match status" value="12"/>
</dbReference>
<dbReference type="Proteomes" id="UP001066276">
    <property type="component" value="Chromosome 7"/>
</dbReference>
<dbReference type="EMBL" id="JANPWB010000011">
    <property type="protein sequence ID" value="KAJ1126345.1"/>
    <property type="molecule type" value="Genomic_DNA"/>
</dbReference>
<dbReference type="InterPro" id="IPR011044">
    <property type="entry name" value="Quino_amine_DH_bsu"/>
</dbReference>